<comment type="subcellular location">
    <subcellularLocation>
        <location evidence="1">Nematocyst</location>
    </subcellularLocation>
</comment>
<dbReference type="eggNOG" id="KOG1216">
    <property type="taxonomic scope" value="Eukaryota"/>
</dbReference>
<dbReference type="Proteomes" id="UP000001593">
    <property type="component" value="Unassembled WGS sequence"/>
</dbReference>
<feature type="chain" id="PRO_5002712146" evidence="11">
    <location>
        <begin position="32"/>
        <end position="1633"/>
    </location>
</feature>
<dbReference type="PROSITE" id="PS50026">
    <property type="entry name" value="EGF_3"/>
    <property type="match status" value="2"/>
</dbReference>
<name>A7RWN6_NEMVE</name>
<comment type="similarity">
    <text evidence="2">Belongs to the EGF domain peptide family.</text>
</comment>
<dbReference type="PROSITE" id="PS00022">
    <property type="entry name" value="EGF_1"/>
    <property type="match status" value="3"/>
</dbReference>
<feature type="signal peptide" evidence="11">
    <location>
        <begin position="1"/>
        <end position="31"/>
    </location>
</feature>
<keyword evidence="7 10" id="KW-1015">Disulfide bond</keyword>
<feature type="disulfide bond" evidence="10">
    <location>
        <begin position="222"/>
        <end position="232"/>
    </location>
</feature>
<dbReference type="PROSITE" id="PS50279">
    <property type="entry name" value="BPTI_KUNITZ_2"/>
    <property type="match status" value="1"/>
</dbReference>
<dbReference type="GO" id="GO:0042151">
    <property type="term" value="C:nematocyst"/>
    <property type="evidence" value="ECO:0007669"/>
    <property type="project" value="UniProtKB-SubCell"/>
</dbReference>
<feature type="disulfide bond" evidence="10">
    <location>
        <begin position="239"/>
        <end position="248"/>
    </location>
</feature>
<feature type="disulfide bond" evidence="10">
    <location>
        <begin position="290"/>
        <end position="300"/>
    </location>
</feature>
<feature type="domain" description="VWFD" evidence="14">
    <location>
        <begin position="1316"/>
        <end position="1507"/>
    </location>
</feature>
<keyword evidence="9" id="KW-0166">Nematocyst</keyword>
<dbReference type="InterPro" id="IPR050780">
    <property type="entry name" value="Mucin_vWF_Thrombospondin_sf"/>
</dbReference>
<dbReference type="GO" id="GO:0031012">
    <property type="term" value="C:extracellular matrix"/>
    <property type="evidence" value="ECO:0000318"/>
    <property type="project" value="GO_Central"/>
</dbReference>
<dbReference type="Pfam" id="PF00094">
    <property type="entry name" value="VWD"/>
    <property type="match status" value="3"/>
</dbReference>
<evidence type="ECO:0000256" key="7">
    <source>
        <dbReference type="ARBA" id="ARBA00023157"/>
    </source>
</evidence>
<keyword evidence="5" id="KW-0677">Repeat</keyword>
<proteinExistence type="inferred from homology"/>
<feature type="domain" description="VWFD" evidence="14">
    <location>
        <begin position="476"/>
        <end position="660"/>
    </location>
</feature>
<comment type="caution">
    <text evidence="10">Lacks conserved residue(s) required for the propagation of feature annotation.</text>
</comment>
<dbReference type="InterPro" id="IPR002223">
    <property type="entry name" value="Kunitz_BPTI"/>
</dbReference>
<dbReference type="SMART" id="SM00181">
    <property type="entry name" value="EGF"/>
    <property type="match status" value="3"/>
</dbReference>
<feature type="disulfide bond" evidence="10">
    <location>
        <begin position="308"/>
        <end position="317"/>
    </location>
</feature>
<dbReference type="SMART" id="SM00131">
    <property type="entry name" value="KU"/>
    <property type="match status" value="1"/>
</dbReference>
<evidence type="ECO:0000259" key="12">
    <source>
        <dbReference type="PROSITE" id="PS50026"/>
    </source>
</evidence>
<dbReference type="PROSITE" id="PS01186">
    <property type="entry name" value="EGF_2"/>
    <property type="match status" value="1"/>
</dbReference>
<dbReference type="EMBL" id="DS469547">
    <property type="protein sequence ID" value="EDO44199.1"/>
    <property type="molecule type" value="Genomic_DNA"/>
</dbReference>
<dbReference type="Gene3D" id="4.10.410.10">
    <property type="entry name" value="Pancreatic trypsin inhibitor Kunitz domain"/>
    <property type="match status" value="1"/>
</dbReference>
<feature type="domain" description="EGF-like" evidence="12">
    <location>
        <begin position="218"/>
        <end position="249"/>
    </location>
</feature>
<dbReference type="CDD" id="cd19941">
    <property type="entry name" value="TIL"/>
    <property type="match status" value="3"/>
</dbReference>
<dbReference type="PANTHER" id="PTHR11339">
    <property type="entry name" value="EXTRACELLULAR MATRIX GLYCOPROTEIN RELATED"/>
    <property type="match status" value="1"/>
</dbReference>
<evidence type="ECO:0000313" key="16">
    <source>
        <dbReference type="Proteomes" id="UP000001593"/>
    </source>
</evidence>
<dbReference type="SMART" id="SM00216">
    <property type="entry name" value="VWD"/>
    <property type="match status" value="3"/>
</dbReference>
<dbReference type="OMA" id="NGEYCSP"/>
<reference evidence="15 16" key="1">
    <citation type="journal article" date="2007" name="Science">
        <title>Sea anemone genome reveals ancestral eumetazoan gene repertoire and genomic organization.</title>
        <authorList>
            <person name="Putnam N.H."/>
            <person name="Srivastava M."/>
            <person name="Hellsten U."/>
            <person name="Dirks B."/>
            <person name="Chapman J."/>
            <person name="Salamov A."/>
            <person name="Terry A."/>
            <person name="Shapiro H."/>
            <person name="Lindquist E."/>
            <person name="Kapitonov V.V."/>
            <person name="Jurka J."/>
            <person name="Genikhovich G."/>
            <person name="Grigoriev I.V."/>
            <person name="Lucas S.M."/>
            <person name="Steele R.E."/>
            <person name="Finnerty J.R."/>
            <person name="Technau U."/>
            <person name="Martindale M.Q."/>
            <person name="Rokhsar D.S."/>
        </authorList>
    </citation>
    <scope>NUCLEOTIDE SEQUENCE [LARGE SCALE GENOMIC DNA]</scope>
    <source>
        <strain evidence="16">CH2 X CH6</strain>
    </source>
</reference>
<evidence type="ECO:0000256" key="3">
    <source>
        <dbReference type="ARBA" id="ARBA00007226"/>
    </source>
</evidence>
<dbReference type="HOGENOM" id="CLU_243095_0_0_1"/>
<dbReference type="PhylomeDB" id="A7RWN6"/>
<dbReference type="PROSITE" id="PS51233">
    <property type="entry name" value="VWFD"/>
    <property type="match status" value="3"/>
</dbReference>
<dbReference type="InterPro" id="IPR000742">
    <property type="entry name" value="EGF"/>
</dbReference>
<gene>
    <name evidence="15" type="ORF">NEMVEDRAFT_v1g203270</name>
</gene>
<dbReference type="Gene3D" id="2.10.25.10">
    <property type="entry name" value="Laminin"/>
    <property type="match status" value="5"/>
</dbReference>
<dbReference type="SMART" id="SM00832">
    <property type="entry name" value="C8"/>
    <property type="match status" value="3"/>
</dbReference>
<keyword evidence="6" id="KW-0722">Serine protease inhibitor</keyword>
<dbReference type="InterPro" id="IPR036084">
    <property type="entry name" value="Ser_inhib-like_sf"/>
</dbReference>
<dbReference type="STRING" id="45351.A7RWN6"/>
<dbReference type="InParanoid" id="A7RWN6"/>
<dbReference type="SUPFAM" id="SSF57362">
    <property type="entry name" value="BPTI-like"/>
    <property type="match status" value="1"/>
</dbReference>
<dbReference type="eggNOG" id="KOG1217">
    <property type="taxonomic scope" value="Eukaryota"/>
</dbReference>
<dbReference type="SMART" id="SM00215">
    <property type="entry name" value="VWC_out"/>
    <property type="match status" value="1"/>
</dbReference>
<keyword evidence="11" id="KW-0732">Signal</keyword>
<evidence type="ECO:0000259" key="14">
    <source>
        <dbReference type="PROSITE" id="PS51233"/>
    </source>
</evidence>
<dbReference type="SUPFAM" id="SSF57567">
    <property type="entry name" value="Serine protease inhibitors"/>
    <property type="match status" value="3"/>
</dbReference>
<dbReference type="InterPro" id="IPR002919">
    <property type="entry name" value="TIL_dom"/>
</dbReference>
<evidence type="ECO:0000256" key="8">
    <source>
        <dbReference type="ARBA" id="ARBA00023180"/>
    </source>
</evidence>
<sequence>MSCKLGAVPALLLSWILINLAPYQDAPIADAVRIDVPNTFEREIDGLAALARKQRSANDNIFQFDEQKQASGPKCFQKEKPAVAVFRRFNALLDLAERTDGDCQEFYEELIADKTEGKDISTRTTHQACLKRCSDTSENKKSCETFLPKKDKYYHKLVVENKRTAKRFGVCVRVRSFDGDESHLGLFETKRECKRSCSLLTQDSSPAQQSRSLPSLSKRASCLYPCMNGGSCINGKCVCAVGFTGNTCEERLCDPPCQNSGTCNNGTCICTKQYTGKSCEHGINLVLSSCVPFCQNGGTCSSPNTCKCPFAYTGNLCQTPKVCEMTSQKGISKQIAKLILDTAKVNIHALDWSGNNASDHTCLAYLSSVVNECTTRTTLLSQNQCERYCLPSHTGSVCRRIFDPVAMGYNSSIYTSPRWYHDNSDMTCKPFSYLGCAGNGNNFFSQADCISHCITPPTTPAPQLPVIHPASPEVPGLCYISGRGHFTTFDHQEYSFYGTCSYKALIDNSNVKQIFQVVLNNDKNCDINAPCTKSVDVNVDGKKVHLGQEVASRHGFVKVDGVTENLPYTKSWPNIRQAGKYVIVRTSDEVLIYFDGSEELMIKVPDSYKTVNSSDTRLKGLCGNYDGNNTNDFIGLDGTTYTKDNINDFGVSMLDDPLCTNPPKPPSGCYSEVAGDVFSAMQNAEKMCSVIQSDAFSACRSKVDFRDFKAQCIADVCACNSTSRSDCMCNVLSTYSKACAWNHNITLSWRSPSLCPVTCPSGMEHSECSSACPRDCSNMNSDPNACNSKCVDGCFCPEGKIQDRGKCVDPGQCSCYHSGIPYAHGAIRKSECSSCLCNGGMWNCTDTPCSGTCTMVGNSHFTTFDSRSYSMHGQCDYVLSEHCHFSNDTTKQFTIHIKISSDGSRQLIVSLAGATPVTLGGVEGSPTVLNSNGKATSHILSVEHIGVQNVLVHAYAGLTILWTGYNAYITVGPDFKSQTCGLCGTFNQNDADDFHTRDGDNEADAYAFAQEWQVVSSVAASNCHRSNWNQLDQPCSTYSSNEGYAKSGCNAIIDLNGPFKACHRYVPPQDMYQKCVKDGCMCKDCLCSVAAAYAKACADKGIVIDGWRDTISVCKPKFVCPAGTVLKQCNRDPLTRKLRCPSTCDDLANVTDTCPSRRCVEGCYCEKEGELMNNEHKCVDKTQCPCYYGDTMYKYGEIRKDRCNNCTCKGGVFDCTNVDCEAMCLTRGLVYSDCGITCENLHPINGGERPCVSGCYCPDGLIMHDNGTCVQSMQCQCKHNNKYYDAGAISPTDCSRKCRGDRYWEQLAGIQAQPEYECSAFGKGHYRTFDGMLYNFESEGCGYTFMEHEDVKVVVKNMKCVNSFELQMCKEVTITLVKENVEVVMMQKSFTLKRNGIDTAYNPGSYPPPCKPFLNTYMNTLEIFQVGLFMIVRIVDRVNPNHIKFEIRFDQGTRVYVMANTDYKGTVQGLCGNFDGKDSNDKRTSTGSIATSIPEFADSWRVGSACLDTKTVSPCVLYPDRKPWADKGCEEIRANPNFTICHDAVNPAPYIEACKYETCMSHMGGDCGAFCSAIAAYVRACNRYGISILWRREGFCGKKINMPMNKSFDISSLCLLSETRFFSRTSLLPSLCE</sequence>
<evidence type="ECO:0000256" key="2">
    <source>
        <dbReference type="ARBA" id="ARBA00006373"/>
    </source>
</evidence>
<evidence type="ECO:0000256" key="1">
    <source>
        <dbReference type="ARBA" id="ARBA00004532"/>
    </source>
</evidence>
<evidence type="ECO:0000256" key="9">
    <source>
        <dbReference type="ARBA" id="ARBA00023331"/>
    </source>
</evidence>
<keyword evidence="10" id="KW-0245">EGF-like domain</keyword>
<feature type="domain" description="VWFD" evidence="14">
    <location>
        <begin position="851"/>
        <end position="1024"/>
    </location>
</feature>
<keyword evidence="8" id="KW-0325">Glycoprotein</keyword>
<evidence type="ECO:0000256" key="10">
    <source>
        <dbReference type="PROSITE-ProRule" id="PRU00076"/>
    </source>
</evidence>
<keyword evidence="4" id="KW-0646">Protease inhibitor</keyword>
<dbReference type="Pfam" id="PF08742">
    <property type="entry name" value="C8"/>
    <property type="match status" value="3"/>
</dbReference>
<dbReference type="InterPro" id="IPR001846">
    <property type="entry name" value="VWF_type-D"/>
</dbReference>
<dbReference type="GO" id="GO:0005615">
    <property type="term" value="C:extracellular space"/>
    <property type="evidence" value="ECO:0000318"/>
    <property type="project" value="GO_Central"/>
</dbReference>
<protein>
    <submittedName>
        <fullName evidence="15">Uncharacterized protein</fullName>
    </submittedName>
</protein>
<evidence type="ECO:0000259" key="13">
    <source>
        <dbReference type="PROSITE" id="PS50279"/>
    </source>
</evidence>
<evidence type="ECO:0000256" key="4">
    <source>
        <dbReference type="ARBA" id="ARBA00022690"/>
    </source>
</evidence>
<dbReference type="PANTHER" id="PTHR11339:SF386">
    <property type="entry name" value="HEMOLECTIN, ISOFORM A"/>
    <property type="match status" value="1"/>
</dbReference>
<dbReference type="CDD" id="cd00054">
    <property type="entry name" value="EGF_CA"/>
    <property type="match status" value="1"/>
</dbReference>
<dbReference type="InterPro" id="IPR014853">
    <property type="entry name" value="VWF/SSPO/ZAN-like_Cys-rich_dom"/>
</dbReference>
<dbReference type="InterPro" id="IPR020901">
    <property type="entry name" value="Prtase_inh_Kunz-CS"/>
</dbReference>
<dbReference type="InterPro" id="IPR036880">
    <property type="entry name" value="Kunitz_BPTI_sf"/>
</dbReference>
<dbReference type="CDD" id="cd00109">
    <property type="entry name" value="Kunitz-type"/>
    <property type="match status" value="1"/>
</dbReference>
<feature type="domain" description="EGF-like" evidence="12">
    <location>
        <begin position="286"/>
        <end position="318"/>
    </location>
</feature>
<feature type="domain" description="BPTI/Kunitz inhibitor" evidence="13">
    <location>
        <begin position="398"/>
        <end position="453"/>
    </location>
</feature>
<dbReference type="PROSITE" id="PS00280">
    <property type="entry name" value="BPTI_KUNITZ_1"/>
    <property type="match status" value="1"/>
</dbReference>
<evidence type="ECO:0000256" key="6">
    <source>
        <dbReference type="ARBA" id="ARBA00022900"/>
    </source>
</evidence>
<evidence type="ECO:0000313" key="15">
    <source>
        <dbReference type="EMBL" id="EDO44199.1"/>
    </source>
</evidence>
<keyword evidence="16" id="KW-1185">Reference proteome</keyword>
<accession>A7RWN6</accession>
<dbReference type="GO" id="GO:0005201">
    <property type="term" value="F:extracellular matrix structural constituent"/>
    <property type="evidence" value="ECO:0000318"/>
    <property type="project" value="GO_Central"/>
</dbReference>
<evidence type="ECO:0000256" key="11">
    <source>
        <dbReference type="SAM" id="SignalP"/>
    </source>
</evidence>
<dbReference type="InterPro" id="IPR001007">
    <property type="entry name" value="VWF_dom"/>
</dbReference>
<organism evidence="15 16">
    <name type="scientific">Nematostella vectensis</name>
    <name type="common">Starlet sea anemone</name>
    <dbReference type="NCBI Taxonomy" id="45351"/>
    <lineage>
        <taxon>Eukaryota</taxon>
        <taxon>Metazoa</taxon>
        <taxon>Cnidaria</taxon>
        <taxon>Anthozoa</taxon>
        <taxon>Hexacorallia</taxon>
        <taxon>Actiniaria</taxon>
        <taxon>Edwardsiidae</taxon>
        <taxon>Nematostella</taxon>
    </lineage>
</organism>
<dbReference type="GO" id="GO:0004867">
    <property type="term" value="F:serine-type endopeptidase inhibitor activity"/>
    <property type="evidence" value="ECO:0007669"/>
    <property type="project" value="UniProtKB-KW"/>
</dbReference>
<evidence type="ECO:0000256" key="5">
    <source>
        <dbReference type="ARBA" id="ARBA00022737"/>
    </source>
</evidence>
<dbReference type="Pfam" id="PF01826">
    <property type="entry name" value="TIL"/>
    <property type="match status" value="2"/>
</dbReference>
<comment type="similarity">
    <text evidence="3">Belongs to the venom Kunitz-type family. Sea anemone type 2 potassium channel toxin subfamily.</text>
</comment>